<organism evidence="7 8">
    <name type="scientific">Glarea lozoyensis (strain ATCC 20868 / MF5171)</name>
    <dbReference type="NCBI Taxonomy" id="1116229"/>
    <lineage>
        <taxon>Eukaryota</taxon>
        <taxon>Fungi</taxon>
        <taxon>Dikarya</taxon>
        <taxon>Ascomycota</taxon>
        <taxon>Pezizomycotina</taxon>
        <taxon>Leotiomycetes</taxon>
        <taxon>Helotiales</taxon>
        <taxon>Helotiaceae</taxon>
        <taxon>Glarea</taxon>
    </lineage>
</organism>
<evidence type="ECO:0000313" key="8">
    <source>
        <dbReference type="Proteomes" id="UP000016922"/>
    </source>
</evidence>
<dbReference type="Gene3D" id="1.20.1280.290">
    <property type="match status" value="1"/>
</dbReference>
<evidence type="ECO:0000313" key="7">
    <source>
        <dbReference type="EMBL" id="EPE24869.1"/>
    </source>
</evidence>
<dbReference type="GO" id="GO:0005802">
    <property type="term" value="C:trans-Golgi network"/>
    <property type="evidence" value="ECO:0007669"/>
    <property type="project" value="TreeGrafter"/>
</dbReference>
<dbReference type="eggNOG" id="KOG2913">
    <property type="taxonomic scope" value="Eukaryota"/>
</dbReference>
<dbReference type="KEGG" id="glz:GLAREA_11450"/>
<dbReference type="OrthoDB" id="292213at2759"/>
<dbReference type="Proteomes" id="UP000016922">
    <property type="component" value="Unassembled WGS sequence"/>
</dbReference>
<comment type="subcellular location">
    <subcellularLocation>
        <location evidence="1">Membrane</location>
        <topology evidence="1">Multi-pass membrane protein</topology>
    </subcellularLocation>
</comment>
<dbReference type="GO" id="GO:0005829">
    <property type="term" value="C:cytosol"/>
    <property type="evidence" value="ECO:0007669"/>
    <property type="project" value="GOC"/>
</dbReference>
<evidence type="ECO:0000256" key="3">
    <source>
        <dbReference type="ARBA" id="ARBA00022989"/>
    </source>
</evidence>
<evidence type="ECO:0000256" key="6">
    <source>
        <dbReference type="SAM" id="Phobius"/>
    </source>
</evidence>
<gene>
    <name evidence="7" type="ORF">GLAREA_11450</name>
</gene>
<dbReference type="GeneID" id="19470491"/>
<accession>S3CHX9</accession>
<keyword evidence="3 6" id="KW-1133">Transmembrane helix</keyword>
<feature type="compositionally biased region" description="Polar residues" evidence="5">
    <location>
        <begin position="836"/>
        <end position="852"/>
    </location>
</feature>
<feature type="transmembrane region" description="Helical" evidence="6">
    <location>
        <begin position="82"/>
        <end position="100"/>
    </location>
</feature>
<dbReference type="PANTHER" id="PTHR14856">
    <property type="entry name" value="PQ-LOOP REPEAT-CONTAINING PROTEIN 1-LIKE PROTEIN"/>
    <property type="match status" value="1"/>
</dbReference>
<sequence>MLVASMLRIFYYPGAQFDMSLLIQSFIMISIQLVLLKVALDHRPGPSSKGGDAAMPFAASREGDLGVTRPYNFWQWRSPKPYWQFLLYLFITLTALELILSPMPSVYSAYSALIGYIGLSVEATLPIPQIISNYKSKSCKGFRLSVLINWLAGDAMKMFWFFSATTEIPWAFKLCGIFQMCCDSFLGIQAFVLYGEGPPVIKEHKMSGMNGFTHNSNVRARTPMTEKDAKQFSAHTLSIYQNFTIRLAFCVHINLFTSPKILRTLKPKEAMPNWKTYESSVRLLSAIIAAHPGLKLNYGEVGQFYGGGTTYKAVWGRMTQLTKHAKKLDAAVKSGQDPIQVNLDDTAQGLDVAKFYGFGNDYKSIWHQMKPITTFAKQLQSAIANNETVDTVEFKSSNVKGTTAKKSSGIARAMGGDCTGSACENRFRRIKQDAKTINAALKNGVDPMTLNIGEQEGSNRSAPRYHEVVKHFGSDLNVNSLSLQWNKKTRPVIEKLKAHVEAGGDAKDLNLGADSDFKINIGEIAAYMGSDTTASALKWQFAVPLKANVKLLKDARAAGKDCKDVEVTNASGKTQREMSRIMGSDTTPNGLRFQVTDRLRPLSKRQLAMLASGQDPKDVAIDAKYISKYMGTDTTPGGIGFQFRTIKQDAKRQRDAFDAGKDPKDLNIGGGKAIAHMLNDGTSAYALDHRFRAIKKDAATMKATASAYGEGASGKAVSTYFERLRRDPQWNLANTIAENGSGSSPAKNATPKKPRAPKGVSAKKATPKKRVTTDTDEDDDEEMAESPSKSSINKVMSGRVTKPARTNRAKISYTESGDEDDDDSDQVVKSEPGSFAVQQPPNSLSSYNTNMTASYGGSYSTHHGYGNGGGSANNYGHGNGNGTAEPDDEQFFGAVENLNDDFGDV</sequence>
<keyword evidence="4 6" id="KW-0472">Membrane</keyword>
<protein>
    <submittedName>
        <fullName evidence="7">Uncharacterized protein</fullName>
    </submittedName>
</protein>
<dbReference type="InterPro" id="IPR006603">
    <property type="entry name" value="PQ-loop_rpt"/>
</dbReference>
<dbReference type="AlphaFoldDB" id="S3CHX9"/>
<dbReference type="Pfam" id="PF04193">
    <property type="entry name" value="PQ-loop"/>
    <property type="match status" value="1"/>
</dbReference>
<name>S3CHX9_GLAL2</name>
<keyword evidence="2 6" id="KW-0812">Transmembrane</keyword>
<dbReference type="GO" id="GO:0005768">
    <property type="term" value="C:endosome"/>
    <property type="evidence" value="ECO:0007669"/>
    <property type="project" value="TreeGrafter"/>
</dbReference>
<dbReference type="SMART" id="SM00679">
    <property type="entry name" value="CTNS"/>
    <property type="match status" value="1"/>
</dbReference>
<dbReference type="EMBL" id="KE145372">
    <property type="protein sequence ID" value="EPE24869.1"/>
    <property type="molecule type" value="Genomic_DNA"/>
</dbReference>
<feature type="compositionally biased region" description="Low complexity" evidence="5">
    <location>
        <begin position="853"/>
        <end position="864"/>
    </location>
</feature>
<feature type="region of interest" description="Disordered" evidence="5">
    <location>
        <begin position="735"/>
        <end position="888"/>
    </location>
</feature>
<evidence type="ECO:0000256" key="4">
    <source>
        <dbReference type="ARBA" id="ARBA00023136"/>
    </source>
</evidence>
<evidence type="ECO:0000256" key="1">
    <source>
        <dbReference type="ARBA" id="ARBA00004141"/>
    </source>
</evidence>
<feature type="compositionally biased region" description="Acidic residues" evidence="5">
    <location>
        <begin position="774"/>
        <end position="784"/>
    </location>
</feature>
<keyword evidence="8" id="KW-1185">Reference proteome</keyword>
<proteinExistence type="predicted"/>
<dbReference type="GO" id="GO:0042147">
    <property type="term" value="P:retrograde transport, endosome to Golgi"/>
    <property type="evidence" value="ECO:0007669"/>
    <property type="project" value="TreeGrafter"/>
</dbReference>
<feature type="transmembrane region" description="Helical" evidence="6">
    <location>
        <begin position="21"/>
        <end position="40"/>
    </location>
</feature>
<dbReference type="PANTHER" id="PTHR14856:SF9">
    <property type="entry name" value="PQ-LOOP REPEAT-CONTAINING PROTEIN 1"/>
    <property type="match status" value="1"/>
</dbReference>
<dbReference type="HOGENOM" id="CLU_014925_0_0_1"/>
<dbReference type="STRING" id="1116229.S3CHX9"/>
<reference evidence="7 8" key="1">
    <citation type="journal article" date="2013" name="BMC Genomics">
        <title>Genomics-driven discovery of the pneumocandin biosynthetic gene cluster in the fungus Glarea lozoyensis.</title>
        <authorList>
            <person name="Chen L."/>
            <person name="Yue Q."/>
            <person name="Zhang X."/>
            <person name="Xiang M."/>
            <person name="Wang C."/>
            <person name="Li S."/>
            <person name="Che Y."/>
            <person name="Ortiz-Lopez F.J."/>
            <person name="Bills G.F."/>
            <person name="Liu X."/>
            <person name="An Z."/>
        </authorList>
    </citation>
    <scope>NUCLEOTIDE SEQUENCE [LARGE SCALE GENOMIC DNA]</scope>
    <source>
        <strain evidence="8">ATCC 20868 / MF5171</strain>
    </source>
</reference>
<evidence type="ECO:0000256" key="2">
    <source>
        <dbReference type="ARBA" id="ARBA00022692"/>
    </source>
</evidence>
<feature type="compositionally biased region" description="Acidic residues" evidence="5">
    <location>
        <begin position="816"/>
        <end position="825"/>
    </location>
</feature>
<evidence type="ECO:0000256" key="5">
    <source>
        <dbReference type="SAM" id="MobiDB-lite"/>
    </source>
</evidence>
<feature type="compositionally biased region" description="Polar residues" evidence="5">
    <location>
        <begin position="735"/>
        <end position="747"/>
    </location>
</feature>
<dbReference type="GO" id="GO:0045332">
    <property type="term" value="P:phospholipid translocation"/>
    <property type="evidence" value="ECO:0007669"/>
    <property type="project" value="TreeGrafter"/>
</dbReference>
<feature type="compositionally biased region" description="Gly residues" evidence="5">
    <location>
        <begin position="865"/>
        <end position="881"/>
    </location>
</feature>
<dbReference type="InterPro" id="IPR052241">
    <property type="entry name" value="SLC66/Scramblase_ANY1"/>
</dbReference>
<dbReference type="RefSeq" id="XP_008087784.1">
    <property type="nucleotide sequence ID" value="XM_008089593.1"/>
</dbReference>
<dbReference type="GO" id="GO:0016020">
    <property type="term" value="C:membrane"/>
    <property type="evidence" value="ECO:0007669"/>
    <property type="project" value="UniProtKB-SubCell"/>
</dbReference>